<feature type="region of interest" description="Disordered" evidence="1">
    <location>
        <begin position="1"/>
        <end position="85"/>
    </location>
</feature>
<gene>
    <name evidence="2" type="ORF">BV898_16185</name>
</gene>
<organism evidence="2 3">
    <name type="scientific">Hypsibius exemplaris</name>
    <name type="common">Freshwater tardigrade</name>
    <dbReference type="NCBI Taxonomy" id="2072580"/>
    <lineage>
        <taxon>Eukaryota</taxon>
        <taxon>Metazoa</taxon>
        <taxon>Ecdysozoa</taxon>
        <taxon>Tardigrada</taxon>
        <taxon>Eutardigrada</taxon>
        <taxon>Parachela</taxon>
        <taxon>Hypsibioidea</taxon>
        <taxon>Hypsibiidae</taxon>
        <taxon>Hypsibius</taxon>
    </lineage>
</organism>
<feature type="compositionally biased region" description="Polar residues" evidence="1">
    <location>
        <begin position="168"/>
        <end position="183"/>
    </location>
</feature>
<dbReference type="EMBL" id="MTYJ01000236">
    <property type="protein sequence ID" value="OWA51713.1"/>
    <property type="molecule type" value="Genomic_DNA"/>
</dbReference>
<evidence type="ECO:0000313" key="2">
    <source>
        <dbReference type="EMBL" id="OWA51713.1"/>
    </source>
</evidence>
<feature type="region of interest" description="Disordered" evidence="1">
    <location>
        <begin position="153"/>
        <end position="183"/>
    </location>
</feature>
<reference evidence="3" key="1">
    <citation type="submission" date="2017-01" db="EMBL/GenBank/DDBJ databases">
        <title>Comparative genomics of anhydrobiosis in the tardigrade Hypsibius dujardini.</title>
        <authorList>
            <person name="Yoshida Y."/>
            <person name="Koutsovoulos G."/>
            <person name="Laetsch D."/>
            <person name="Stevens L."/>
            <person name="Kumar S."/>
            <person name="Horikawa D."/>
            <person name="Ishino K."/>
            <person name="Komine S."/>
            <person name="Tomita M."/>
            <person name="Blaxter M."/>
            <person name="Arakawa K."/>
        </authorList>
    </citation>
    <scope>NUCLEOTIDE SEQUENCE [LARGE SCALE GENOMIC DNA]</scope>
    <source>
        <strain evidence="3">Z151</strain>
    </source>
</reference>
<evidence type="ECO:0000313" key="3">
    <source>
        <dbReference type="Proteomes" id="UP000192578"/>
    </source>
</evidence>
<dbReference type="AlphaFoldDB" id="A0A9X6NFD3"/>
<accession>A0A9X6NFD3</accession>
<feature type="region of interest" description="Disordered" evidence="1">
    <location>
        <begin position="102"/>
        <end position="131"/>
    </location>
</feature>
<evidence type="ECO:0000256" key="1">
    <source>
        <dbReference type="SAM" id="MobiDB-lite"/>
    </source>
</evidence>
<feature type="compositionally biased region" description="Basic and acidic residues" evidence="1">
    <location>
        <begin position="305"/>
        <end position="314"/>
    </location>
</feature>
<feature type="compositionally biased region" description="Low complexity" evidence="1">
    <location>
        <begin position="197"/>
        <end position="233"/>
    </location>
</feature>
<feature type="compositionally biased region" description="Polar residues" evidence="1">
    <location>
        <begin position="281"/>
        <end position="303"/>
    </location>
</feature>
<protein>
    <submittedName>
        <fullName evidence="2">Uncharacterized protein</fullName>
    </submittedName>
</protein>
<proteinExistence type="predicted"/>
<keyword evidence="3" id="KW-1185">Reference proteome</keyword>
<feature type="compositionally biased region" description="Polar residues" evidence="1">
    <location>
        <begin position="262"/>
        <end position="273"/>
    </location>
</feature>
<name>A0A9X6NFD3_HYPEX</name>
<sequence>MPWKRSFPGYPPIDLIDSQGQKVDLQPLPRPKLEKHPKESEVNHVRVTSREWFQKDSQLSEEKSDKLPPIMKSNARMPGKCKIQPTLRETWKVRKRTRNNGWEDLTKKDMVDGSSSSCEEVSPGKVAPGPPAVERKWAIVPAKKSAIELKVLLSDARDEDDPPKRTQAPPTLQHQTVLQSNPAVQQGEAFIVYVSQSSATSSSSSGSGSSGDSTSSGTDTDSSNSGSNGTTSSQKSDLEYRNSRPAGGTTSSQKSDLEYRNSRPTGGTTSSQKSDLEYRNSRPTGGITSSQKSDLEYRNSQPSGRLDDSIRDAEELLDGGGLGVAAEVEVDDDGGLQEHDFQPQQQGNGSSNRQSHSWNDEVEQAVRDVTNRMSALPSSGRFGYVSDTPVRTGRVLVNDSPEYRSGRMGPGEVYVDSLTLGDEE</sequence>
<feature type="compositionally biased region" description="Basic and acidic residues" evidence="1">
    <location>
        <begin position="31"/>
        <end position="66"/>
    </location>
</feature>
<feature type="region of interest" description="Disordered" evidence="1">
    <location>
        <begin position="396"/>
        <end position="424"/>
    </location>
</feature>
<dbReference type="Proteomes" id="UP000192578">
    <property type="component" value="Unassembled WGS sequence"/>
</dbReference>
<comment type="caution">
    <text evidence="2">The sequence shown here is derived from an EMBL/GenBank/DDBJ whole genome shotgun (WGS) entry which is preliminary data.</text>
</comment>
<feature type="region of interest" description="Disordered" evidence="1">
    <location>
        <begin position="196"/>
        <end position="364"/>
    </location>
</feature>
<feature type="compositionally biased region" description="Low complexity" evidence="1">
    <location>
        <begin position="344"/>
        <end position="357"/>
    </location>
</feature>